<feature type="coiled-coil region" evidence="1">
    <location>
        <begin position="2"/>
        <end position="29"/>
    </location>
</feature>
<dbReference type="AlphaFoldDB" id="A0A0L8KA89"/>
<dbReference type="PATRIC" id="fig|1938.6.peg.4460"/>
<proteinExistence type="predicted"/>
<gene>
    <name evidence="2" type="ORF">ADK34_20735</name>
</gene>
<accession>A0A0L8KA89</accession>
<evidence type="ECO:0000256" key="1">
    <source>
        <dbReference type="SAM" id="Coils"/>
    </source>
</evidence>
<evidence type="ECO:0000313" key="3">
    <source>
        <dbReference type="Proteomes" id="UP000037023"/>
    </source>
</evidence>
<sequence>MSRELMLAADDLQRKLSQLVAKLETLSRLRASQRNALLGTPHSDNWTGAKRNQFEGEFARQQAALGGIADAARRFQSQVSKAAAQAALDAKKEK</sequence>
<protein>
    <submittedName>
        <fullName evidence="2">Uncharacterized protein</fullName>
    </submittedName>
</protein>
<name>A0A0L8KA89_STRVR</name>
<dbReference type="RefSeq" id="WP_033201853.1">
    <property type="nucleotide sequence ID" value="NZ_LGUP01000237.1"/>
</dbReference>
<comment type="caution">
    <text evidence="2">The sequence shown here is derived from an EMBL/GenBank/DDBJ whole genome shotgun (WGS) entry which is preliminary data.</text>
</comment>
<dbReference type="EMBL" id="LGUP01000237">
    <property type="protein sequence ID" value="KOG22684.1"/>
    <property type="molecule type" value="Genomic_DNA"/>
</dbReference>
<reference evidence="2 3" key="1">
    <citation type="submission" date="2015-06" db="EMBL/GenBank/DDBJ databases">
        <authorList>
            <person name="Hoefler B.C."/>
            <person name="Straight P.D."/>
        </authorList>
    </citation>
    <scope>NUCLEOTIDE SEQUENCE [LARGE SCALE GENOMIC DNA]</scope>
    <source>
        <strain evidence="2 3">NRRL 3427</strain>
    </source>
</reference>
<evidence type="ECO:0000313" key="2">
    <source>
        <dbReference type="EMBL" id="KOG22684.1"/>
    </source>
</evidence>
<dbReference type="Proteomes" id="UP000037023">
    <property type="component" value="Unassembled WGS sequence"/>
</dbReference>
<keyword evidence="1" id="KW-0175">Coiled coil</keyword>
<dbReference type="OrthoDB" id="4337839at2"/>
<organism evidence="2 3">
    <name type="scientific">Streptomyces viridochromogenes</name>
    <dbReference type="NCBI Taxonomy" id="1938"/>
    <lineage>
        <taxon>Bacteria</taxon>
        <taxon>Bacillati</taxon>
        <taxon>Actinomycetota</taxon>
        <taxon>Actinomycetes</taxon>
        <taxon>Kitasatosporales</taxon>
        <taxon>Streptomycetaceae</taxon>
        <taxon>Streptomyces</taxon>
    </lineage>
</organism>